<reference evidence="2 3" key="1">
    <citation type="submission" date="2023-02" db="EMBL/GenBank/DDBJ databases">
        <title>The predominant lactic acid bacteria and yeasts involved in the spontaneous fermentation of millet during the production of the traditional porridge Hausa koko in Ghana.</title>
        <authorList>
            <person name="Atter A."/>
            <person name="Diaz M."/>
        </authorList>
    </citation>
    <scope>NUCLEOTIDE SEQUENCE [LARGE SCALE GENOMIC DNA]</scope>
    <source>
        <strain evidence="2 3">FI11640</strain>
    </source>
</reference>
<accession>A0ABU7T2R1</accession>
<dbReference type="GeneID" id="78511431"/>
<keyword evidence="1" id="KW-1133">Transmembrane helix</keyword>
<name>A0ABU7T2R1_9LACO</name>
<organism evidence="2 3">
    <name type="scientific">Schleiferilactobacillus harbinensis</name>
    <dbReference type="NCBI Taxonomy" id="304207"/>
    <lineage>
        <taxon>Bacteria</taxon>
        <taxon>Bacillati</taxon>
        <taxon>Bacillota</taxon>
        <taxon>Bacilli</taxon>
        <taxon>Lactobacillales</taxon>
        <taxon>Lactobacillaceae</taxon>
        <taxon>Schleiferilactobacillus</taxon>
    </lineage>
</organism>
<evidence type="ECO:0000313" key="3">
    <source>
        <dbReference type="Proteomes" id="UP001330016"/>
    </source>
</evidence>
<proteinExistence type="predicted"/>
<keyword evidence="1" id="KW-0472">Membrane</keyword>
<evidence type="ECO:0000313" key="2">
    <source>
        <dbReference type="EMBL" id="MEE6716875.1"/>
    </source>
</evidence>
<keyword evidence="1" id="KW-0812">Transmembrane</keyword>
<sequence length="48" mass="5700">MKKYINNEAADKQPANPWHNSNFRMLHAAVWGIFIPVLFILKYTLHLF</sequence>
<dbReference type="EMBL" id="JAQSGK010000053">
    <property type="protein sequence ID" value="MEE6716875.1"/>
    <property type="molecule type" value="Genomic_DNA"/>
</dbReference>
<protein>
    <submittedName>
        <fullName evidence="2">Uncharacterized protein</fullName>
    </submittedName>
</protein>
<dbReference type="Proteomes" id="UP001330016">
    <property type="component" value="Unassembled WGS sequence"/>
</dbReference>
<dbReference type="RefSeq" id="WP_155827899.1">
    <property type="nucleotide sequence ID" value="NZ_BJTX01000015.1"/>
</dbReference>
<keyword evidence="3" id="KW-1185">Reference proteome</keyword>
<gene>
    <name evidence="2" type="ORF">PS435_13540</name>
</gene>
<comment type="caution">
    <text evidence="2">The sequence shown here is derived from an EMBL/GenBank/DDBJ whole genome shotgun (WGS) entry which is preliminary data.</text>
</comment>
<evidence type="ECO:0000256" key="1">
    <source>
        <dbReference type="SAM" id="Phobius"/>
    </source>
</evidence>
<feature type="transmembrane region" description="Helical" evidence="1">
    <location>
        <begin position="25"/>
        <end position="45"/>
    </location>
</feature>